<keyword evidence="2" id="KW-0808">Transferase</keyword>
<dbReference type="InterPro" id="IPR000182">
    <property type="entry name" value="GNAT_dom"/>
</dbReference>
<dbReference type="PROSITE" id="PS51186">
    <property type="entry name" value="GNAT"/>
    <property type="match status" value="1"/>
</dbReference>
<organism evidence="2 3">
    <name type="scientific">Motilimonas pumila</name>
    <dbReference type="NCBI Taxonomy" id="2303987"/>
    <lineage>
        <taxon>Bacteria</taxon>
        <taxon>Pseudomonadati</taxon>
        <taxon>Pseudomonadota</taxon>
        <taxon>Gammaproteobacteria</taxon>
        <taxon>Alteromonadales</taxon>
        <taxon>Alteromonadales genera incertae sedis</taxon>
        <taxon>Motilimonas</taxon>
    </lineage>
</organism>
<sequence length="146" mass="16111">MSVDYENASLFSPVSQLLLNELDAESTTSISLLDDIIHGDYQLLIARQDGHAVGCVSYRFTESNRVDVRCLYIRTGYRHQGLAKSLLSELTLRVQGQTESLIWFSSEQVIIQDLLTTLGYRDTVSHFGGDSGQACIGSTLGNLHIA</sequence>
<reference evidence="2 3" key="1">
    <citation type="submission" date="2018-09" db="EMBL/GenBank/DDBJ databases">
        <authorList>
            <person name="Wang F."/>
        </authorList>
    </citation>
    <scope>NUCLEOTIDE SEQUENCE [LARGE SCALE GENOMIC DNA]</scope>
    <source>
        <strain evidence="2 3">PLHSC7-2</strain>
    </source>
</reference>
<evidence type="ECO:0000313" key="2">
    <source>
        <dbReference type="EMBL" id="RJG37550.1"/>
    </source>
</evidence>
<dbReference type="InterPro" id="IPR016181">
    <property type="entry name" value="Acyl_CoA_acyltransferase"/>
</dbReference>
<name>A0A418Y9J3_9GAMM</name>
<dbReference type="CDD" id="cd04301">
    <property type="entry name" value="NAT_SF"/>
    <property type="match status" value="1"/>
</dbReference>
<protein>
    <submittedName>
        <fullName evidence="2">N-acetyltransferase</fullName>
    </submittedName>
</protein>
<evidence type="ECO:0000259" key="1">
    <source>
        <dbReference type="PROSITE" id="PS51186"/>
    </source>
</evidence>
<dbReference type="Pfam" id="PF00583">
    <property type="entry name" value="Acetyltransf_1"/>
    <property type="match status" value="1"/>
</dbReference>
<reference evidence="2 3" key="2">
    <citation type="submission" date="2019-01" db="EMBL/GenBank/DDBJ databases">
        <title>Motilimonas pumilus sp. nov., isolated from the gut of sea cucumber (Apostichopus japonicus).</title>
        <authorList>
            <person name="Wang F.-Q."/>
            <person name="Ren L.-H."/>
            <person name="Lin Y.-W."/>
            <person name="Sun G.-H."/>
            <person name="Du Z.-J."/>
            <person name="Zhao J.-X."/>
            <person name="Liu X.-J."/>
            <person name="Liu L.-J."/>
        </authorList>
    </citation>
    <scope>NUCLEOTIDE SEQUENCE [LARGE SCALE GENOMIC DNA]</scope>
    <source>
        <strain evidence="2 3">PLHSC7-2</strain>
    </source>
</reference>
<accession>A0A418Y9J3</accession>
<dbReference type="AlphaFoldDB" id="A0A418Y9J3"/>
<dbReference type="EMBL" id="QZCH01000049">
    <property type="protein sequence ID" value="RJG37550.1"/>
    <property type="molecule type" value="Genomic_DNA"/>
</dbReference>
<dbReference type="GO" id="GO:0016747">
    <property type="term" value="F:acyltransferase activity, transferring groups other than amino-acyl groups"/>
    <property type="evidence" value="ECO:0007669"/>
    <property type="project" value="InterPro"/>
</dbReference>
<dbReference type="RefSeq" id="WP_119912507.1">
    <property type="nucleotide sequence ID" value="NZ_QZCH01000049.1"/>
</dbReference>
<comment type="caution">
    <text evidence="2">The sequence shown here is derived from an EMBL/GenBank/DDBJ whole genome shotgun (WGS) entry which is preliminary data.</text>
</comment>
<proteinExistence type="predicted"/>
<keyword evidence="3" id="KW-1185">Reference proteome</keyword>
<dbReference type="Gene3D" id="3.40.630.30">
    <property type="match status" value="1"/>
</dbReference>
<feature type="domain" description="N-acetyltransferase" evidence="1">
    <location>
        <begin position="1"/>
        <end position="142"/>
    </location>
</feature>
<dbReference type="SUPFAM" id="SSF55729">
    <property type="entry name" value="Acyl-CoA N-acyltransferases (Nat)"/>
    <property type="match status" value="1"/>
</dbReference>
<evidence type="ECO:0000313" key="3">
    <source>
        <dbReference type="Proteomes" id="UP000283255"/>
    </source>
</evidence>
<dbReference type="OrthoDB" id="3389160at2"/>
<dbReference type="Proteomes" id="UP000283255">
    <property type="component" value="Unassembled WGS sequence"/>
</dbReference>
<gene>
    <name evidence="2" type="ORF">D1Z90_19705</name>
</gene>